<gene>
    <name evidence="3" type="ORF">NUM_39170</name>
</gene>
<dbReference type="EMBL" id="BOPO01000075">
    <property type="protein sequence ID" value="GIL28663.1"/>
    <property type="molecule type" value="Genomic_DNA"/>
</dbReference>
<dbReference type="Pfam" id="PF25976">
    <property type="entry name" value="LpqB_N"/>
    <property type="match status" value="1"/>
</dbReference>
<dbReference type="Pfam" id="PF10647">
    <property type="entry name" value="Gmad1"/>
    <property type="match status" value="1"/>
</dbReference>
<proteinExistence type="predicted"/>
<evidence type="ECO:0000259" key="2">
    <source>
        <dbReference type="SMART" id="SM00909"/>
    </source>
</evidence>
<feature type="compositionally biased region" description="Low complexity" evidence="1">
    <location>
        <begin position="46"/>
        <end position="61"/>
    </location>
</feature>
<feature type="compositionally biased region" description="Pro residues" evidence="1">
    <location>
        <begin position="636"/>
        <end position="647"/>
    </location>
</feature>
<dbReference type="InterPro" id="IPR018910">
    <property type="entry name" value="LpqB_C"/>
</dbReference>
<sequence>MSSRRRGLLGATPRRSLLGAAPRRSLLGAALAGLLGVTVTACGVPSSGPPVVVKSAPVGAGDDNVPQAPHRDPPPDPATASGPTDLVNQFYGAAGYDPSPDQLRANVTQFFSADARGRWHQDPAGLTVVRINTNTVTAQGKDRHGRPTATVQVRGELVGTLTDDGSVESPSPHTSRQYRQEFRLEQWPTGTGGKEWLITNPPDHTLISTEAMTADYTATPVYFASPDHQSLVPDLRYVSKTIAPVKERTILVDWLLDGPSRWLAPAVVNDIPDGTKRRGNVVAQSDKDVVVVDLTSEAVGAKHLLTMAAQLAWTLRARVSRLQLRVEGRPFPVPGIRDGGSTFDTGSLRTFNPGTLAANSGGYYVSHGIVIPAASKQWLPGVLSAPATTGLNSDVQRAALNVDSSATALVRSDDDGRPALWIGHTIGDAKSTDARFVRAEGLGGATEIGRPSLLPHSSTALVPVDGSLRMATGTGHTEKVPFAPGSPGGEVTAVAVSPDGCRIALVRGGHLYVAPLIQQGSALSVGRMRAVASSFTDLSEVSWTQDDDIAFGGRGSVAAASGQSGAVRGGAWQFSLDDVSSDLLTGTSGDRVPEYVASGTTDPARGAAHGIILISINGKLWQLTGNELAPPDGAAEPPPGTAPFFPN</sequence>
<evidence type="ECO:0000313" key="4">
    <source>
        <dbReference type="Proteomes" id="UP000614996"/>
    </source>
</evidence>
<dbReference type="Proteomes" id="UP000614996">
    <property type="component" value="Unassembled WGS sequence"/>
</dbReference>
<feature type="region of interest" description="Disordered" evidence="1">
    <location>
        <begin position="627"/>
        <end position="647"/>
    </location>
</feature>
<keyword evidence="4" id="KW-1185">Reference proteome</keyword>
<name>A0A8J4ACT1_9ACTN</name>
<dbReference type="AlphaFoldDB" id="A0A8J4ACT1"/>
<reference evidence="4" key="1">
    <citation type="journal article" date="2021" name="Int. J. Syst. Evol. Microbiol.">
        <title>Actinocatenispora comari sp. nov., an endophytic actinomycete isolated from aerial parts of Comarum salesowianum.</title>
        <authorList>
            <person name="Oyunbileg N."/>
            <person name="Iizaka Y."/>
            <person name="Hamada M."/>
            <person name="Davaapurev B.O."/>
            <person name="Fukumoto A."/>
            <person name="Tsetseg B."/>
            <person name="Kato F."/>
            <person name="Tamura T."/>
            <person name="Batkhuu J."/>
            <person name="Anzai Y."/>
        </authorList>
    </citation>
    <scope>NUCLEOTIDE SEQUENCE [LARGE SCALE GENOMIC DNA]</scope>
    <source>
        <strain evidence="4">NUM-2625</strain>
    </source>
</reference>
<evidence type="ECO:0000313" key="3">
    <source>
        <dbReference type="EMBL" id="GIL28663.1"/>
    </source>
</evidence>
<dbReference type="InterPro" id="IPR059026">
    <property type="entry name" value="LpqB_N"/>
</dbReference>
<dbReference type="RefSeq" id="WP_207126375.1">
    <property type="nucleotide sequence ID" value="NZ_BOPO01000075.1"/>
</dbReference>
<dbReference type="SUPFAM" id="SSF82171">
    <property type="entry name" value="DPP6 N-terminal domain-like"/>
    <property type="match status" value="1"/>
</dbReference>
<feature type="region of interest" description="Disordered" evidence="1">
    <location>
        <begin position="46"/>
        <end position="83"/>
    </location>
</feature>
<feature type="domain" description="GerMN" evidence="2">
    <location>
        <begin position="248"/>
        <end position="335"/>
    </location>
</feature>
<comment type="caution">
    <text evidence="3">The sequence shown here is derived from an EMBL/GenBank/DDBJ whole genome shotgun (WGS) entry which is preliminary data.</text>
</comment>
<dbReference type="InterPro" id="IPR019606">
    <property type="entry name" value="GerMN"/>
</dbReference>
<evidence type="ECO:0000256" key="1">
    <source>
        <dbReference type="SAM" id="MobiDB-lite"/>
    </source>
</evidence>
<dbReference type="Pfam" id="PF10646">
    <property type="entry name" value="Germane"/>
    <property type="match status" value="1"/>
</dbReference>
<accession>A0A8J4ACT1</accession>
<organism evidence="3 4">
    <name type="scientific">Actinocatenispora comari</name>
    <dbReference type="NCBI Taxonomy" id="2807577"/>
    <lineage>
        <taxon>Bacteria</taxon>
        <taxon>Bacillati</taxon>
        <taxon>Actinomycetota</taxon>
        <taxon>Actinomycetes</taxon>
        <taxon>Micromonosporales</taxon>
        <taxon>Micromonosporaceae</taxon>
        <taxon>Actinocatenispora</taxon>
    </lineage>
</organism>
<dbReference type="SMART" id="SM00909">
    <property type="entry name" value="Germane"/>
    <property type="match status" value="1"/>
</dbReference>
<protein>
    <recommendedName>
        <fullName evidence="2">GerMN domain-containing protein</fullName>
    </recommendedName>
</protein>